<organism evidence="7 8">
    <name type="scientific">Brachymonas denitrificans DSM 15123</name>
    <dbReference type="NCBI Taxonomy" id="1121117"/>
    <lineage>
        <taxon>Bacteria</taxon>
        <taxon>Pseudomonadati</taxon>
        <taxon>Pseudomonadota</taxon>
        <taxon>Betaproteobacteria</taxon>
        <taxon>Burkholderiales</taxon>
        <taxon>Comamonadaceae</taxon>
        <taxon>Brachymonas</taxon>
    </lineage>
</organism>
<proteinExistence type="predicted"/>
<dbReference type="Pfam" id="PF03562">
    <property type="entry name" value="MltA"/>
    <property type="match status" value="1"/>
</dbReference>
<dbReference type="AlphaFoldDB" id="A0A1H8IIT0"/>
<dbReference type="RefSeq" id="WP_200785770.1">
    <property type="nucleotide sequence ID" value="NZ_FOCW01000004.1"/>
</dbReference>
<keyword evidence="4" id="KW-0961">Cell wall biogenesis/degradation</keyword>
<gene>
    <name evidence="7" type="ORF">SAMN02745977_01774</name>
</gene>
<dbReference type="CDD" id="cd14485">
    <property type="entry name" value="mltA_like_LT_A"/>
    <property type="match status" value="1"/>
</dbReference>
<dbReference type="Gene3D" id="2.40.240.50">
    <property type="entry name" value="Barwin-like endoglucanases"/>
    <property type="match status" value="1"/>
</dbReference>
<dbReference type="InterPro" id="IPR005300">
    <property type="entry name" value="MltA_B"/>
</dbReference>
<dbReference type="GO" id="GO:0019867">
    <property type="term" value="C:outer membrane"/>
    <property type="evidence" value="ECO:0007669"/>
    <property type="project" value="InterPro"/>
</dbReference>
<dbReference type="PIRSF" id="PIRSF019422">
    <property type="entry name" value="MltA"/>
    <property type="match status" value="1"/>
</dbReference>
<dbReference type="PANTHER" id="PTHR30124">
    <property type="entry name" value="MEMBRANE-BOUND LYTIC MUREIN TRANSGLYCOSYLASE A"/>
    <property type="match status" value="1"/>
</dbReference>
<evidence type="ECO:0000256" key="5">
    <source>
        <dbReference type="ARBA" id="ARBA00030918"/>
    </source>
</evidence>
<evidence type="ECO:0000256" key="4">
    <source>
        <dbReference type="ARBA" id="ARBA00023316"/>
    </source>
</evidence>
<dbReference type="STRING" id="1121117.SAMN02745977_01774"/>
<keyword evidence="3" id="KW-0456">Lyase</keyword>
<evidence type="ECO:0000259" key="6">
    <source>
        <dbReference type="SMART" id="SM00925"/>
    </source>
</evidence>
<dbReference type="CDD" id="cd14668">
    <property type="entry name" value="mlta_B"/>
    <property type="match status" value="1"/>
</dbReference>
<dbReference type="SMART" id="SM00925">
    <property type="entry name" value="MltA"/>
    <property type="match status" value="1"/>
</dbReference>
<dbReference type="EC" id="4.2.2.n1" evidence="2"/>
<dbReference type="InterPro" id="IPR010611">
    <property type="entry name" value="3D_dom"/>
</dbReference>
<dbReference type="EMBL" id="FOCW01000004">
    <property type="protein sequence ID" value="SEN68291.1"/>
    <property type="molecule type" value="Genomic_DNA"/>
</dbReference>
<dbReference type="Gene3D" id="2.40.40.10">
    <property type="entry name" value="RlpA-like domain"/>
    <property type="match status" value="2"/>
</dbReference>
<keyword evidence="8" id="KW-1185">Reference proteome</keyword>
<dbReference type="GO" id="GO:0004553">
    <property type="term" value="F:hydrolase activity, hydrolyzing O-glycosyl compounds"/>
    <property type="evidence" value="ECO:0007669"/>
    <property type="project" value="InterPro"/>
</dbReference>
<dbReference type="GO" id="GO:0009254">
    <property type="term" value="P:peptidoglycan turnover"/>
    <property type="evidence" value="ECO:0007669"/>
    <property type="project" value="InterPro"/>
</dbReference>
<evidence type="ECO:0000256" key="3">
    <source>
        <dbReference type="ARBA" id="ARBA00023239"/>
    </source>
</evidence>
<dbReference type="Pfam" id="PF06725">
    <property type="entry name" value="3D"/>
    <property type="match status" value="1"/>
</dbReference>
<dbReference type="PANTHER" id="PTHR30124:SF0">
    <property type="entry name" value="MEMBRANE-BOUND LYTIC MUREIN TRANSGLYCOSYLASE A"/>
    <property type="match status" value="1"/>
</dbReference>
<reference evidence="7 8" key="1">
    <citation type="submission" date="2016-10" db="EMBL/GenBank/DDBJ databases">
        <authorList>
            <person name="de Groot N.N."/>
        </authorList>
    </citation>
    <scope>NUCLEOTIDE SEQUENCE [LARGE SCALE GENOMIC DNA]</scope>
    <source>
        <strain evidence="7 8">DSM 15123</strain>
    </source>
</reference>
<dbReference type="GO" id="GO:0009253">
    <property type="term" value="P:peptidoglycan catabolic process"/>
    <property type="evidence" value="ECO:0007669"/>
    <property type="project" value="TreeGrafter"/>
</dbReference>
<comment type="catalytic activity">
    <reaction evidence="1">
        <text>Exolytic cleavage of the (1-&gt;4)-beta-glycosidic linkage between N-acetylmuramic acid (MurNAc) and N-acetylglucosamine (GlcNAc) residues in peptidoglycan, from either the reducing or the non-reducing ends of the peptidoglycan chains, with concomitant formation of a 1,6-anhydrobond in the MurNAc residue.</text>
        <dbReference type="EC" id="4.2.2.n1"/>
    </reaction>
</comment>
<dbReference type="GO" id="GO:0008933">
    <property type="term" value="F:peptidoglycan lytic transglycosylase activity"/>
    <property type="evidence" value="ECO:0007669"/>
    <property type="project" value="TreeGrafter"/>
</dbReference>
<dbReference type="GO" id="GO:0071555">
    <property type="term" value="P:cell wall organization"/>
    <property type="evidence" value="ECO:0007669"/>
    <property type="project" value="UniProtKB-KW"/>
</dbReference>
<evidence type="ECO:0000313" key="7">
    <source>
        <dbReference type="EMBL" id="SEN68291.1"/>
    </source>
</evidence>
<dbReference type="Proteomes" id="UP000199531">
    <property type="component" value="Unassembled WGS sequence"/>
</dbReference>
<dbReference type="InterPro" id="IPR036908">
    <property type="entry name" value="RlpA-like_sf"/>
</dbReference>
<protein>
    <recommendedName>
        <fullName evidence="2">peptidoglycan lytic exotransglycosylase</fullName>
        <ecNumber evidence="2">4.2.2.n1</ecNumber>
    </recommendedName>
    <alternativeName>
        <fullName evidence="5">Murein hydrolase A</fullName>
    </alternativeName>
</protein>
<name>A0A1H8IIT0_9BURK</name>
<evidence type="ECO:0000256" key="1">
    <source>
        <dbReference type="ARBA" id="ARBA00001420"/>
    </source>
</evidence>
<feature type="domain" description="Lytic transglycosylase MltA" evidence="6">
    <location>
        <begin position="143"/>
        <end position="281"/>
    </location>
</feature>
<evidence type="ECO:0000313" key="8">
    <source>
        <dbReference type="Proteomes" id="UP000199531"/>
    </source>
</evidence>
<accession>A0A1H8IIT0</accession>
<evidence type="ECO:0000256" key="2">
    <source>
        <dbReference type="ARBA" id="ARBA00012587"/>
    </source>
</evidence>
<sequence length="380" mass="41310">MPNTATLPRLSDTRFTLRQPLRLLAAAGAATALFMAGCATKPPTVPGVSGSPITQAKSRWVPVAWNTVPGFASDPVGEAWSAWMRSCAKPGPVYAGVCSDARRMANASDADKRAWMMQRLQPYRVESHQGSAQGLLTGYYEPVMRASRSPSSSFRVPLYAVPASGAPRSPWFTRQQIDSSPAAQSELRGREIVYMADPIDAMILHVQGSGRMQVRERDGSERAVRLAFAGTNQQPFRSPSAWVVSQGGRGGSWDAIRQWAAQNPGRVNEMLWSNPRYVFFREEAISGADTNAGPRGAQGVPLTPGRSIAVDRESIPYGTPLWLSTTGPAANLNRMVVAQDTGTAIKGAVRADYFAGWSQEAADLAHRMKQPLNLWVLWPR</sequence>
<dbReference type="InterPro" id="IPR026044">
    <property type="entry name" value="MltA"/>
</dbReference>
<dbReference type="SUPFAM" id="SSF50685">
    <property type="entry name" value="Barwin-like endoglucanases"/>
    <property type="match status" value="1"/>
</dbReference>